<keyword evidence="4" id="KW-1185">Reference proteome</keyword>
<dbReference type="OrthoDB" id="82282at2157"/>
<gene>
    <name evidence="3" type="ORF">SAMN05216388_101972</name>
</gene>
<dbReference type="InterPro" id="IPR011674">
    <property type="entry name" value="DUF1616"/>
</dbReference>
<evidence type="ECO:0000313" key="4">
    <source>
        <dbReference type="Proteomes" id="UP000198775"/>
    </source>
</evidence>
<dbReference type="RefSeq" id="WP_139203569.1">
    <property type="nucleotide sequence ID" value="NZ_FOCX01000019.1"/>
</dbReference>
<dbReference type="InterPro" id="IPR014495">
    <property type="entry name" value="UCP018671"/>
</dbReference>
<sequence>MSTESPSWGRLGRAVRAVPFDLLLVVSVALFVATNLRATPDVASVRTLLGAVFLFFAPGYVLLAALVPDASHVGESRFTPTTFAERLLLAFGASVTLLPLFALAVAVAGPLSTPRIVASVAAFVVLGTVVGWIRRLRLPVERRYSVPTDRWLTQARAFLTGGSAVTTAVNVTLACSVLLGLGAGAYAVTTPQPDAEFTEFALLTENGGSEYVSGDYPTNLTRGQAANLTVSVENQRREAARYTVVAELQQVRVTDDRIRVLSQSEQNRFSRTVGPGQTWYRPHRIRPRQAGTDQRLVYYLYRGAAPDDASAATADRHLQLWVNVSTGLGAANDTAQRR</sequence>
<feature type="transmembrane region" description="Helical" evidence="1">
    <location>
        <begin position="48"/>
        <end position="67"/>
    </location>
</feature>
<name>A0A1H8SLF5_9EURY</name>
<evidence type="ECO:0000256" key="1">
    <source>
        <dbReference type="SAM" id="Phobius"/>
    </source>
</evidence>
<dbReference type="AlphaFoldDB" id="A0A1H8SLF5"/>
<proteinExistence type="predicted"/>
<dbReference type="PIRSF" id="PIRSF018671">
    <property type="entry name" value="UCP018671"/>
    <property type="match status" value="1"/>
</dbReference>
<keyword evidence="1" id="KW-0812">Transmembrane</keyword>
<protein>
    <submittedName>
        <fullName evidence="3">Uncharacterized membrane protein</fullName>
    </submittedName>
</protein>
<keyword evidence="1" id="KW-1133">Transmembrane helix</keyword>
<evidence type="ECO:0000313" key="3">
    <source>
        <dbReference type="EMBL" id="SEO79194.1"/>
    </source>
</evidence>
<accession>A0A1H8SLF5</accession>
<feature type="domain" description="DUF1616" evidence="2">
    <location>
        <begin position="28"/>
        <end position="323"/>
    </location>
</feature>
<feature type="transmembrane region" description="Helical" evidence="1">
    <location>
        <begin position="115"/>
        <end position="133"/>
    </location>
</feature>
<dbReference type="Pfam" id="PF07760">
    <property type="entry name" value="DUF1616"/>
    <property type="match status" value="1"/>
</dbReference>
<keyword evidence="1" id="KW-0472">Membrane</keyword>
<reference evidence="4" key="1">
    <citation type="submission" date="2016-10" db="EMBL/GenBank/DDBJ databases">
        <authorList>
            <person name="Varghese N."/>
            <person name="Submissions S."/>
        </authorList>
    </citation>
    <scope>NUCLEOTIDE SEQUENCE [LARGE SCALE GENOMIC DNA]</scope>
    <source>
        <strain evidence="4">IBRC-M 10043</strain>
    </source>
</reference>
<organism evidence="3 4">
    <name type="scientific">Halorientalis persicus</name>
    <dbReference type="NCBI Taxonomy" id="1367881"/>
    <lineage>
        <taxon>Archaea</taxon>
        <taxon>Methanobacteriati</taxon>
        <taxon>Methanobacteriota</taxon>
        <taxon>Stenosarchaea group</taxon>
        <taxon>Halobacteria</taxon>
        <taxon>Halobacteriales</taxon>
        <taxon>Haloarculaceae</taxon>
        <taxon>Halorientalis</taxon>
    </lineage>
</organism>
<dbReference type="Proteomes" id="UP000198775">
    <property type="component" value="Unassembled WGS sequence"/>
</dbReference>
<feature type="transmembrane region" description="Helical" evidence="1">
    <location>
        <begin position="87"/>
        <end position="109"/>
    </location>
</feature>
<evidence type="ECO:0000259" key="2">
    <source>
        <dbReference type="Pfam" id="PF07760"/>
    </source>
</evidence>
<dbReference type="EMBL" id="FOCX01000019">
    <property type="protein sequence ID" value="SEO79194.1"/>
    <property type="molecule type" value="Genomic_DNA"/>
</dbReference>